<proteinExistence type="predicted"/>
<protein>
    <recommendedName>
        <fullName evidence="1">PEP-utilising enzyme mobile domain-containing protein</fullName>
    </recommendedName>
</protein>
<reference evidence="2" key="1">
    <citation type="submission" date="2018-05" db="EMBL/GenBank/DDBJ databases">
        <authorList>
            <person name="Lanie J.A."/>
            <person name="Ng W.-L."/>
            <person name="Kazmierczak K.M."/>
            <person name="Andrzejewski T.M."/>
            <person name="Davidsen T.M."/>
            <person name="Wayne K.J."/>
            <person name="Tettelin H."/>
            <person name="Glass J.I."/>
            <person name="Rusch D."/>
            <person name="Podicherti R."/>
            <person name="Tsui H.-C.T."/>
            <person name="Winkler M.E."/>
        </authorList>
    </citation>
    <scope>NUCLEOTIDE SEQUENCE</scope>
</reference>
<evidence type="ECO:0000259" key="1">
    <source>
        <dbReference type="Pfam" id="PF00391"/>
    </source>
</evidence>
<dbReference type="InterPro" id="IPR051549">
    <property type="entry name" value="PEP_Utilizing_Enz"/>
</dbReference>
<dbReference type="SUPFAM" id="SSF52009">
    <property type="entry name" value="Phosphohistidine domain"/>
    <property type="match status" value="1"/>
</dbReference>
<sequence length="529" mass="56144">MLWLLPASVEAAYREQWPLLGIPAETLSVAFVEGFMYTRLRPLVLPDRPSVKAPPTVLLKIVSRLHPEFRRRTRAARRTLETSPAPAVIEQWRSSIRPRLVARNLALQDVDLGSLDDQGLADHVTEILTHLRSTFEEHFRLHGYDLGPIGLLLLAGGEWGLSSTDLLATLAGASPSTVEPREALGRIRAAVTAAGVQPTNLSEVASASPEAAAELHAYLRQRGSVLYAGYDLDSPTLGEAPDVVLASILSGDTTGPDPDEADKAAAVLREQVPEADRARFDGLLADAREAMDLRDDNGPITAEWPCGLLRLAMLEAGRRLASSGRLRDPAHVFELDRYELPAVVAGAPEPGADDLATRAANRARQKTLDPPATLGEAEAQPPLDALPEPLATTVSLVLTVIAELGMGELDGPPVDRLPLTGTGIGTEPFVGVARVAENADEAFDRLEPGEILVTRTTSPAYNMVLTLVGGLVTAEGGPMSHAAVLSRELGIPAVVGAPDAMSSIADGDRIEVDPRAGRVRVVGGTCPAE</sequence>
<dbReference type="PANTHER" id="PTHR43615:SF1">
    <property type="entry name" value="PPDK_N DOMAIN-CONTAINING PROTEIN"/>
    <property type="match status" value="1"/>
</dbReference>
<name>A0A381VKP4_9ZZZZ</name>
<accession>A0A381VKP4</accession>
<dbReference type="EMBL" id="UINC01008976">
    <property type="protein sequence ID" value="SVA40338.1"/>
    <property type="molecule type" value="Genomic_DNA"/>
</dbReference>
<gene>
    <name evidence="2" type="ORF">METZ01_LOCUS93192</name>
</gene>
<evidence type="ECO:0000313" key="2">
    <source>
        <dbReference type="EMBL" id="SVA40338.1"/>
    </source>
</evidence>
<organism evidence="2">
    <name type="scientific">marine metagenome</name>
    <dbReference type="NCBI Taxonomy" id="408172"/>
    <lineage>
        <taxon>unclassified sequences</taxon>
        <taxon>metagenomes</taxon>
        <taxon>ecological metagenomes</taxon>
    </lineage>
</organism>
<dbReference type="AlphaFoldDB" id="A0A381VKP4"/>
<dbReference type="Gene3D" id="3.50.30.10">
    <property type="entry name" value="Phosphohistidine domain"/>
    <property type="match status" value="1"/>
</dbReference>
<dbReference type="PANTHER" id="PTHR43615">
    <property type="entry name" value="PHOSPHOENOLPYRUVATE SYNTHASE-RELATED"/>
    <property type="match status" value="1"/>
</dbReference>
<dbReference type="InterPro" id="IPR036637">
    <property type="entry name" value="Phosphohistidine_dom_sf"/>
</dbReference>
<dbReference type="InterPro" id="IPR008279">
    <property type="entry name" value="PEP-util_enz_mobile_dom"/>
</dbReference>
<dbReference type="GO" id="GO:0016772">
    <property type="term" value="F:transferase activity, transferring phosphorus-containing groups"/>
    <property type="evidence" value="ECO:0007669"/>
    <property type="project" value="InterPro"/>
</dbReference>
<feature type="domain" description="PEP-utilising enzyme mobile" evidence="1">
    <location>
        <begin position="447"/>
        <end position="517"/>
    </location>
</feature>
<dbReference type="Pfam" id="PF00391">
    <property type="entry name" value="PEP-utilizers"/>
    <property type="match status" value="1"/>
</dbReference>